<dbReference type="GeneID" id="84581787"/>
<comment type="caution">
    <text evidence="1">The sequence shown here is derived from an EMBL/GenBank/DDBJ whole genome shotgun (WGS) entry which is preliminary data.</text>
</comment>
<sequence length="42" mass="4957">MAKFKYKEQHAIIIKVSSEQEQKELFEKLQKMGFTNLKVVSV</sequence>
<accession>A0A2T5XXD6</accession>
<dbReference type="AlphaFoldDB" id="A0A2T5XXD6"/>
<proteinExistence type="predicted"/>
<protein>
    <submittedName>
        <fullName evidence="1">Uncharacterized protein</fullName>
    </submittedName>
</protein>
<dbReference type="Proteomes" id="UP000243985">
    <property type="component" value="Unassembled WGS sequence"/>
</dbReference>
<evidence type="ECO:0000313" key="1">
    <source>
        <dbReference type="EMBL" id="PTX08116.1"/>
    </source>
</evidence>
<dbReference type="EMBL" id="QBKG01000002">
    <property type="protein sequence ID" value="PTX08116.1"/>
    <property type="molecule type" value="Genomic_DNA"/>
</dbReference>
<organism evidence="1 2">
    <name type="scientific">Capnocytophaga leadbetteri</name>
    <dbReference type="NCBI Taxonomy" id="327575"/>
    <lineage>
        <taxon>Bacteria</taxon>
        <taxon>Pseudomonadati</taxon>
        <taxon>Bacteroidota</taxon>
        <taxon>Flavobacteriia</taxon>
        <taxon>Flavobacteriales</taxon>
        <taxon>Flavobacteriaceae</taxon>
        <taxon>Capnocytophaga</taxon>
    </lineage>
</organism>
<name>A0A2T5XXD6_9FLAO</name>
<dbReference type="RefSeq" id="WP_281260395.1">
    <property type="nucleotide sequence ID" value="NZ_CAUUXC010000043.1"/>
</dbReference>
<gene>
    <name evidence="1" type="ORF">C8P65_102158</name>
</gene>
<evidence type="ECO:0000313" key="2">
    <source>
        <dbReference type="Proteomes" id="UP000243985"/>
    </source>
</evidence>
<reference evidence="1 2" key="1">
    <citation type="submission" date="2018-04" db="EMBL/GenBank/DDBJ databases">
        <title>Genomic Encyclopedia of Archaeal and Bacterial Type Strains, Phase II (KMG-II): from individual species to whole genera.</title>
        <authorList>
            <person name="Goeker M."/>
        </authorList>
    </citation>
    <scope>NUCLEOTIDE SEQUENCE [LARGE SCALE GENOMIC DNA]</scope>
    <source>
        <strain evidence="1 2">DSM 22902</strain>
    </source>
</reference>